<accession>A0A2T4TXT4</accession>
<proteinExistence type="predicted"/>
<protein>
    <submittedName>
        <fullName evidence="1">PIN domain-containing protein</fullName>
    </submittedName>
</protein>
<dbReference type="AlphaFoldDB" id="A0A2T4TXT4"/>
<dbReference type="RefSeq" id="WP_107562792.1">
    <property type="nucleotide sequence ID" value="NZ_NVQC01000022.1"/>
</dbReference>
<gene>
    <name evidence="1" type="ORF">CLG94_09050</name>
</gene>
<dbReference type="SUPFAM" id="SSF88723">
    <property type="entry name" value="PIN domain-like"/>
    <property type="match status" value="1"/>
</dbReference>
<dbReference type="EMBL" id="NVQC01000022">
    <property type="protein sequence ID" value="PTL35887.1"/>
    <property type="molecule type" value="Genomic_DNA"/>
</dbReference>
<reference evidence="2" key="2">
    <citation type="journal article" date="2018" name="Environ. Microbiol.">
        <title>Bloom of a denitrifying methanotroph, 'Candidatus Methylomirabilis limnetica', in a deep stratified lake.</title>
        <authorList>
            <person name="Graf J.S."/>
            <person name="Mayr M.J."/>
            <person name="Marchant H.K."/>
            <person name="Tienken D."/>
            <person name="Hach P.F."/>
            <person name="Brand A."/>
            <person name="Schubert C.J."/>
            <person name="Kuypers M.M."/>
            <person name="Milucka J."/>
        </authorList>
    </citation>
    <scope>NUCLEOTIDE SEQUENCE [LARGE SCALE GENOMIC DNA]</scope>
    <source>
        <strain evidence="2">Zug</strain>
    </source>
</reference>
<dbReference type="OrthoDB" id="33298at2"/>
<dbReference type="Gene3D" id="3.40.50.1010">
    <property type="entry name" value="5'-nuclease"/>
    <property type="match status" value="1"/>
</dbReference>
<evidence type="ECO:0000313" key="2">
    <source>
        <dbReference type="Proteomes" id="UP000241436"/>
    </source>
</evidence>
<dbReference type="CDD" id="cd09874">
    <property type="entry name" value="PIN_MT3492-like"/>
    <property type="match status" value="1"/>
</dbReference>
<sequence>MRFWDTSAIIPLCLEEPQTPLLMRLTEEDGAIAAWWGTPIECCSALARLRREGILSRRSEAQARTILMALAADWTEIAPSQAVREQAMRALLLHPLHAVDSLQ</sequence>
<dbReference type="Proteomes" id="UP000241436">
    <property type="component" value="Unassembled WGS sequence"/>
</dbReference>
<organism evidence="1 2">
    <name type="scientific">Candidatus Methylomirabilis limnetica</name>
    <dbReference type="NCBI Taxonomy" id="2033718"/>
    <lineage>
        <taxon>Bacteria</taxon>
        <taxon>Candidatus Methylomirabilota</taxon>
        <taxon>Candidatus Methylomirabilia</taxon>
        <taxon>Candidatus Methylomirabilales</taxon>
        <taxon>Candidatus Methylomirabilaceae</taxon>
        <taxon>Candidatus Methylomirabilis</taxon>
    </lineage>
</organism>
<name>A0A2T4TXT4_9BACT</name>
<evidence type="ECO:0000313" key="1">
    <source>
        <dbReference type="EMBL" id="PTL35887.1"/>
    </source>
</evidence>
<keyword evidence="2" id="KW-1185">Reference proteome</keyword>
<dbReference type="InterPro" id="IPR029060">
    <property type="entry name" value="PIN-like_dom_sf"/>
</dbReference>
<comment type="caution">
    <text evidence="1">The sequence shown here is derived from an EMBL/GenBank/DDBJ whole genome shotgun (WGS) entry which is preliminary data.</text>
</comment>
<reference evidence="1 2" key="1">
    <citation type="submission" date="2017-09" db="EMBL/GenBank/DDBJ databases">
        <title>Bloom of a denitrifying methanotroph, Candidatus Methylomirabilis limnetica, in a deep stratified lake.</title>
        <authorList>
            <person name="Graf J.S."/>
            <person name="Marchant H.K."/>
            <person name="Tienken D."/>
            <person name="Hach P.F."/>
            <person name="Brand A."/>
            <person name="Schubert C.J."/>
            <person name="Kuypers M.M."/>
            <person name="Milucka J."/>
        </authorList>
    </citation>
    <scope>NUCLEOTIDE SEQUENCE [LARGE SCALE GENOMIC DNA]</scope>
    <source>
        <strain evidence="1 2">Zug</strain>
    </source>
</reference>